<evidence type="ECO:0000313" key="8">
    <source>
        <dbReference type="Proteomes" id="UP000189059"/>
    </source>
</evidence>
<keyword evidence="7" id="KW-0969">Cilium</keyword>
<evidence type="ECO:0000256" key="5">
    <source>
        <dbReference type="ARBA" id="ARBA00023186"/>
    </source>
</evidence>
<dbReference type="CDD" id="cd16098">
    <property type="entry name" value="FliS"/>
    <property type="match status" value="1"/>
</dbReference>
<dbReference type="PIRSF" id="PIRSF039090">
    <property type="entry name" value="Flis"/>
    <property type="match status" value="1"/>
</dbReference>
<comment type="subcellular location">
    <subcellularLocation>
        <location evidence="1 6">Cytoplasm</location>
        <location evidence="1 6">Cytosol</location>
    </subcellularLocation>
</comment>
<evidence type="ECO:0000256" key="4">
    <source>
        <dbReference type="ARBA" id="ARBA00022795"/>
    </source>
</evidence>
<organism evidence="7 8">
    <name type="scientific">Paenibacillus ihbetae</name>
    <dbReference type="NCBI Taxonomy" id="1870820"/>
    <lineage>
        <taxon>Bacteria</taxon>
        <taxon>Bacillati</taxon>
        <taxon>Bacillota</taxon>
        <taxon>Bacilli</taxon>
        <taxon>Bacillales</taxon>
        <taxon>Paenibacillaceae</taxon>
        <taxon>Paenibacillus</taxon>
    </lineage>
</organism>
<dbReference type="Pfam" id="PF02561">
    <property type="entry name" value="FliS"/>
    <property type="match status" value="1"/>
</dbReference>
<dbReference type="Proteomes" id="UP000189059">
    <property type="component" value="Unassembled WGS sequence"/>
</dbReference>
<accession>A0ABX3K2T3</accession>
<evidence type="ECO:0000256" key="1">
    <source>
        <dbReference type="ARBA" id="ARBA00004514"/>
    </source>
</evidence>
<dbReference type="SUPFAM" id="SSF101116">
    <property type="entry name" value="Flagellar export chaperone FliS"/>
    <property type="match status" value="1"/>
</dbReference>
<gene>
    <name evidence="7" type="ORF">BBD40_18960</name>
</gene>
<dbReference type="PANTHER" id="PTHR34773:SF1">
    <property type="entry name" value="FLAGELLAR SECRETION CHAPERONE FLIS"/>
    <property type="match status" value="1"/>
</dbReference>
<keyword evidence="5" id="KW-0143">Chaperone</keyword>
<evidence type="ECO:0000313" key="7">
    <source>
        <dbReference type="EMBL" id="OOC63750.1"/>
    </source>
</evidence>
<keyword evidence="7" id="KW-0966">Cell projection</keyword>
<reference evidence="7 8" key="1">
    <citation type="submission" date="2016-12" db="EMBL/GenBank/DDBJ databases">
        <title>Genome sequencing and description of Paenibacillus sp. nov. from high altitude lake in the Indian Trans- Himalayas.</title>
        <authorList>
            <person name="Kiran S."/>
            <person name="Swarnkar M.K."/>
            <person name="Rana A."/>
            <person name="Tewari R."/>
            <person name="Gulati A."/>
        </authorList>
    </citation>
    <scope>NUCLEOTIDE SEQUENCE [LARGE SCALE GENOMIC DNA]</scope>
    <source>
        <strain evidence="7 8">IHBB 9951</strain>
    </source>
</reference>
<keyword evidence="8" id="KW-1185">Reference proteome</keyword>
<dbReference type="InterPro" id="IPR036584">
    <property type="entry name" value="FliS_sf"/>
</dbReference>
<protein>
    <recommendedName>
        <fullName evidence="6">Flagellar secretion chaperone FliS</fullName>
    </recommendedName>
</protein>
<dbReference type="NCBIfam" id="TIGR00208">
    <property type="entry name" value="fliS"/>
    <property type="match status" value="1"/>
</dbReference>
<evidence type="ECO:0000256" key="3">
    <source>
        <dbReference type="ARBA" id="ARBA00022490"/>
    </source>
</evidence>
<comment type="caution">
    <text evidence="7">The sequence shown here is derived from an EMBL/GenBank/DDBJ whole genome shotgun (WGS) entry which is preliminary data.</text>
</comment>
<dbReference type="EMBL" id="MRVI01000001">
    <property type="protein sequence ID" value="OOC63750.1"/>
    <property type="molecule type" value="Genomic_DNA"/>
</dbReference>
<dbReference type="RefSeq" id="WP_077568408.1">
    <property type="nucleotide sequence ID" value="NZ_MRVI01000001.1"/>
</dbReference>
<dbReference type="InterPro" id="IPR003713">
    <property type="entry name" value="FliS"/>
</dbReference>
<sequence length="130" mass="14961">MQNAIQHQYLKVQVETASPGELTLMLYQGMVKSLLVAKSQFANKQYEAMNESLHKVRSIISELMITLDMNYPIAKDLYRLYVFYSGHIANFMIKREEPMLDEVLEFARGLADTWKKALQSLNIKSGEVNV</sequence>
<name>A0ABX3K2T3_9BACL</name>
<dbReference type="Gene3D" id="1.20.120.340">
    <property type="entry name" value="Flagellar protein FliS"/>
    <property type="match status" value="1"/>
</dbReference>
<dbReference type="PANTHER" id="PTHR34773">
    <property type="entry name" value="FLAGELLAR SECRETION CHAPERONE FLIS"/>
    <property type="match status" value="1"/>
</dbReference>
<keyword evidence="7" id="KW-0282">Flagellum</keyword>
<keyword evidence="4 6" id="KW-1005">Bacterial flagellum biogenesis</keyword>
<evidence type="ECO:0000256" key="2">
    <source>
        <dbReference type="ARBA" id="ARBA00008787"/>
    </source>
</evidence>
<proteinExistence type="inferred from homology"/>
<evidence type="ECO:0000256" key="6">
    <source>
        <dbReference type="PIRNR" id="PIRNR039090"/>
    </source>
</evidence>
<keyword evidence="3 6" id="KW-0963">Cytoplasm</keyword>
<comment type="similarity">
    <text evidence="2 6">Belongs to the FliS family.</text>
</comment>